<name>A0A1H6J3D9_9GAMM</name>
<reference evidence="2" key="1">
    <citation type="submission" date="2016-06" db="EMBL/GenBank/DDBJ databases">
        <authorList>
            <person name="Petersen J."/>
            <person name="Sayavedra L."/>
        </authorList>
    </citation>
    <scope>NUCLEOTIDE SEQUENCE [LARGE SCALE GENOMIC DNA]</scope>
    <source>
        <strain evidence="2">BazSymB</strain>
    </source>
</reference>
<proteinExistence type="predicted"/>
<evidence type="ECO:0000313" key="1">
    <source>
        <dbReference type="EMBL" id="SEH54744.1"/>
    </source>
</evidence>
<organism evidence="1 2">
    <name type="scientific">Bathymodiolus azoricus thioautotrophic gill symbiont</name>
    <dbReference type="NCBI Taxonomy" id="235205"/>
    <lineage>
        <taxon>Bacteria</taxon>
        <taxon>Pseudomonadati</taxon>
        <taxon>Pseudomonadota</taxon>
        <taxon>Gammaproteobacteria</taxon>
        <taxon>sulfur-oxidizing symbionts</taxon>
    </lineage>
</organism>
<gene>
    <name evidence="1" type="ORF">BAZSYMB_V2SCAFFOLD00009_5</name>
</gene>
<accession>A0A1H6J3D9</accession>
<dbReference type="Proteomes" id="UP000198559">
    <property type="component" value="Unassembled WGS sequence"/>
</dbReference>
<protein>
    <submittedName>
        <fullName evidence="1">Uncharacterized protein</fullName>
    </submittedName>
</protein>
<evidence type="ECO:0000313" key="2">
    <source>
        <dbReference type="Proteomes" id="UP000198559"/>
    </source>
</evidence>
<dbReference type="AlphaFoldDB" id="A0A1H6J3D9"/>
<dbReference type="EMBL" id="CVUD02000001">
    <property type="protein sequence ID" value="SEH54744.1"/>
    <property type="molecule type" value="Genomic_DNA"/>
</dbReference>
<sequence>MAYTAFGQRHKGDWRASDPLLPIIPALTNRSFTGHEHIDEMGFMRPLNLNNFLN</sequence>